<gene>
    <name evidence="1" type="ORF">EFL95_03210</name>
</gene>
<accession>A0A3N0E0J1</accession>
<evidence type="ECO:0000313" key="2">
    <source>
        <dbReference type="Proteomes" id="UP000277094"/>
    </source>
</evidence>
<evidence type="ECO:0000313" key="1">
    <source>
        <dbReference type="EMBL" id="RNL81368.1"/>
    </source>
</evidence>
<organism evidence="1 2">
    <name type="scientific">Nocardioides marmorisolisilvae</name>
    <dbReference type="NCBI Taxonomy" id="1542737"/>
    <lineage>
        <taxon>Bacteria</taxon>
        <taxon>Bacillati</taxon>
        <taxon>Actinomycetota</taxon>
        <taxon>Actinomycetes</taxon>
        <taxon>Propionibacteriales</taxon>
        <taxon>Nocardioidaceae</taxon>
        <taxon>Nocardioides</taxon>
    </lineage>
</organism>
<comment type="caution">
    <text evidence="1">The sequence shown here is derived from an EMBL/GenBank/DDBJ whole genome shotgun (WGS) entry which is preliminary data.</text>
</comment>
<dbReference type="EMBL" id="RJSG01000001">
    <property type="protein sequence ID" value="RNL81368.1"/>
    <property type="molecule type" value="Genomic_DNA"/>
</dbReference>
<name>A0A3N0E0J1_9ACTN</name>
<keyword evidence="2" id="KW-1185">Reference proteome</keyword>
<reference evidence="1 2" key="1">
    <citation type="submission" date="2018-11" db="EMBL/GenBank/DDBJ databases">
        <authorList>
            <person name="Li F."/>
        </authorList>
    </citation>
    <scope>NUCLEOTIDE SEQUENCE [LARGE SCALE GENOMIC DNA]</scope>
    <source>
        <strain evidence="1 2">KIS18-7</strain>
    </source>
</reference>
<proteinExistence type="predicted"/>
<evidence type="ECO:0008006" key="3">
    <source>
        <dbReference type="Google" id="ProtNLM"/>
    </source>
</evidence>
<dbReference type="AlphaFoldDB" id="A0A3N0E0J1"/>
<dbReference type="Proteomes" id="UP000277094">
    <property type="component" value="Unassembled WGS sequence"/>
</dbReference>
<dbReference type="RefSeq" id="WP_123232572.1">
    <property type="nucleotide sequence ID" value="NZ_RJSG01000001.1"/>
</dbReference>
<dbReference type="OrthoDB" id="3187809at2"/>
<protein>
    <recommendedName>
        <fullName evidence="3">Big-1 domain-containing protein</fullName>
    </recommendedName>
</protein>
<sequence length="332" mass="31762">MPAATGGGSANPVVISVDPTSAGVCSITVGIVSLNGVGTCTLNADQAAAQGFNAGHASQSFAVSKADQSITFAQPGDTGFGGSDVALTATASSGLDVTLTSETPGVCSVVGTSVHPVSAGTCTITATQLGNDVFNAATPVSRSLSVAKAAQTITFAQPGNTVYGGADVALTASASSGLAVTLTSETPGVCTVVGTSAHPVAAGTCTITASQGGNGNYVAATPVSRSLTVAKAPVTVTTKATSSVLSLLTLRVTYTTTVKSAVTGLPAAGVPVTTKLNGGSAVTGCTAVTNASGVATCTAGPIVIAILSPFTATAAESSNYLGGTATGLTPLL</sequence>